<feature type="compositionally biased region" description="Gly residues" evidence="1">
    <location>
        <begin position="339"/>
        <end position="354"/>
    </location>
</feature>
<dbReference type="Pfam" id="PF12937">
    <property type="entry name" value="F-box-like"/>
    <property type="match status" value="1"/>
</dbReference>
<dbReference type="PROSITE" id="PS50181">
    <property type="entry name" value="FBOX"/>
    <property type="match status" value="1"/>
</dbReference>
<dbReference type="EMBL" id="LSYV01000029">
    <property type="protein sequence ID" value="KXZ48438.1"/>
    <property type="molecule type" value="Genomic_DNA"/>
</dbReference>
<dbReference type="SUPFAM" id="SSF81383">
    <property type="entry name" value="F-box domain"/>
    <property type="match status" value="1"/>
</dbReference>
<evidence type="ECO:0000259" key="2">
    <source>
        <dbReference type="PROSITE" id="PS50181"/>
    </source>
</evidence>
<evidence type="ECO:0000313" key="4">
    <source>
        <dbReference type="Proteomes" id="UP000075714"/>
    </source>
</evidence>
<accession>A0A150GF43</accession>
<comment type="caution">
    <text evidence="3">The sequence shown here is derived from an EMBL/GenBank/DDBJ whole genome shotgun (WGS) entry which is preliminary data.</text>
</comment>
<dbReference type="PANTHER" id="PTHR12874:SF9">
    <property type="entry name" value="F-BOX ONLY PROTEIN 48"/>
    <property type="match status" value="1"/>
</dbReference>
<dbReference type="PANTHER" id="PTHR12874">
    <property type="entry name" value="F-BOX ONLY PROTEIN 48-RELATED"/>
    <property type="match status" value="1"/>
</dbReference>
<dbReference type="Pfam" id="PF14299">
    <property type="entry name" value="PP2"/>
    <property type="match status" value="1"/>
</dbReference>
<dbReference type="Proteomes" id="UP000075714">
    <property type="component" value="Unassembled WGS sequence"/>
</dbReference>
<organism evidence="3 4">
    <name type="scientific">Gonium pectorale</name>
    <name type="common">Green alga</name>
    <dbReference type="NCBI Taxonomy" id="33097"/>
    <lineage>
        <taxon>Eukaryota</taxon>
        <taxon>Viridiplantae</taxon>
        <taxon>Chlorophyta</taxon>
        <taxon>core chlorophytes</taxon>
        <taxon>Chlorophyceae</taxon>
        <taxon>CS clade</taxon>
        <taxon>Chlamydomonadales</taxon>
        <taxon>Volvocaceae</taxon>
        <taxon>Gonium</taxon>
    </lineage>
</organism>
<protein>
    <recommendedName>
        <fullName evidence="2">F-box domain-containing protein</fullName>
    </recommendedName>
</protein>
<dbReference type="Gene3D" id="1.20.1280.50">
    <property type="match status" value="1"/>
</dbReference>
<dbReference type="STRING" id="33097.A0A150GF43"/>
<evidence type="ECO:0000256" key="1">
    <source>
        <dbReference type="SAM" id="MobiDB-lite"/>
    </source>
</evidence>
<dbReference type="InterPro" id="IPR036047">
    <property type="entry name" value="F-box-like_dom_sf"/>
</dbReference>
<sequence>MQQTSEPESNTSSLNGLPPEIVDAICCHLSFDGHALLRLGETSRSWRSVVSDAGLWKRLNAVRFGDHDVTPPPARPAAALPGWAFFPGMDSQGSDCARPEDAAGELSPTSLAARANQLAACAFNTNGWIKSRLTPIGRWVRFSYTPGEGLYVRQEVVLRGLGLPPRPPLPARAEPQATPPDIPGWLFYPLMESPGHDIRHPATGEDNFMSSCSSLEEVASVAAAWPGCVAFTTAGCLKSNVEPQVHWRYKGGGATSWAGLYMREGVVRERRMRPPPPQGTLCDPLLRYFQRGHRRLRAARDVDVTWLNGTYLARRPDPEPPQQAQQPVASAPVAAAEPGGHGAGGGDGGGGGGDRGGDTDDDDDSDSDFEYVDELGMYGPPGAVWLQRPEPPLRLVEAIPAAAAAGAAAAGMAGAAADAAGAQQVVALRSVCWLELNGRFEGVGPGRYRVSWWLRVAPDCDVADMEPLHLQVLLDAARPALGGSAAAAAVADLRPGALAALDVGRAELMAHAGRGWYEQPGGEFEVPRGAACDLVARLWNHSGDWKTGMMFREVALALLDAA</sequence>
<dbReference type="GO" id="GO:0031146">
    <property type="term" value="P:SCF-dependent proteasomal ubiquitin-dependent protein catabolic process"/>
    <property type="evidence" value="ECO:0007669"/>
    <property type="project" value="TreeGrafter"/>
</dbReference>
<name>A0A150GF43_GONPE</name>
<dbReference type="InterPro" id="IPR025886">
    <property type="entry name" value="PP2-like"/>
</dbReference>
<dbReference type="GO" id="GO:0019005">
    <property type="term" value="C:SCF ubiquitin ligase complex"/>
    <property type="evidence" value="ECO:0007669"/>
    <property type="project" value="TreeGrafter"/>
</dbReference>
<feature type="compositionally biased region" description="Acidic residues" evidence="1">
    <location>
        <begin position="359"/>
        <end position="373"/>
    </location>
</feature>
<dbReference type="AlphaFoldDB" id="A0A150GF43"/>
<proteinExistence type="predicted"/>
<dbReference type="OrthoDB" id="533833at2759"/>
<reference evidence="4" key="1">
    <citation type="journal article" date="2016" name="Nat. Commun.">
        <title>The Gonium pectorale genome demonstrates co-option of cell cycle regulation during the evolution of multicellularity.</title>
        <authorList>
            <person name="Hanschen E.R."/>
            <person name="Marriage T.N."/>
            <person name="Ferris P.J."/>
            <person name="Hamaji T."/>
            <person name="Toyoda A."/>
            <person name="Fujiyama A."/>
            <person name="Neme R."/>
            <person name="Noguchi H."/>
            <person name="Minakuchi Y."/>
            <person name="Suzuki M."/>
            <person name="Kawai-Toyooka H."/>
            <person name="Smith D.R."/>
            <person name="Sparks H."/>
            <person name="Anderson J."/>
            <person name="Bakaric R."/>
            <person name="Luria V."/>
            <person name="Karger A."/>
            <person name="Kirschner M.W."/>
            <person name="Durand P.M."/>
            <person name="Michod R.E."/>
            <person name="Nozaki H."/>
            <person name="Olson B.J."/>
        </authorList>
    </citation>
    <scope>NUCLEOTIDE SEQUENCE [LARGE SCALE GENOMIC DNA]</scope>
    <source>
        <strain evidence="4">NIES-2863</strain>
    </source>
</reference>
<dbReference type="InterPro" id="IPR001810">
    <property type="entry name" value="F-box_dom"/>
</dbReference>
<evidence type="ECO:0000313" key="3">
    <source>
        <dbReference type="EMBL" id="KXZ48438.1"/>
    </source>
</evidence>
<keyword evidence="4" id="KW-1185">Reference proteome</keyword>
<feature type="compositionally biased region" description="Low complexity" evidence="1">
    <location>
        <begin position="322"/>
        <end position="338"/>
    </location>
</feature>
<gene>
    <name evidence="3" type="ORF">GPECTOR_28g848</name>
</gene>
<feature type="region of interest" description="Disordered" evidence="1">
    <location>
        <begin position="313"/>
        <end position="373"/>
    </location>
</feature>
<dbReference type="GO" id="GO:0005737">
    <property type="term" value="C:cytoplasm"/>
    <property type="evidence" value="ECO:0007669"/>
    <property type="project" value="TreeGrafter"/>
</dbReference>
<feature type="domain" description="F-box" evidence="2">
    <location>
        <begin position="11"/>
        <end position="59"/>
    </location>
</feature>